<dbReference type="Pfam" id="PF02744">
    <property type="entry name" value="GalP_UDP_tr_C"/>
    <property type="match status" value="1"/>
</dbReference>
<feature type="domain" description="Galactose-1-phosphate uridyl transferase N-terminal" evidence="15">
    <location>
        <begin position="8"/>
        <end position="171"/>
    </location>
</feature>
<accession>A0ABV7FM09</accession>
<evidence type="ECO:0000256" key="3">
    <source>
        <dbReference type="ARBA" id="ARBA00004947"/>
    </source>
</evidence>
<evidence type="ECO:0000313" key="17">
    <source>
        <dbReference type="EMBL" id="MFC3121337.1"/>
    </source>
</evidence>
<evidence type="ECO:0000259" key="15">
    <source>
        <dbReference type="Pfam" id="PF01087"/>
    </source>
</evidence>
<keyword evidence="11 14" id="KW-0299">Galactose metabolism</keyword>
<keyword evidence="7 14" id="KW-0808">Transferase</keyword>
<evidence type="ECO:0000256" key="8">
    <source>
        <dbReference type="ARBA" id="ARBA00022695"/>
    </source>
</evidence>
<evidence type="ECO:0000256" key="1">
    <source>
        <dbReference type="ARBA" id="ARBA00001107"/>
    </source>
</evidence>
<evidence type="ECO:0000256" key="6">
    <source>
        <dbReference type="ARBA" id="ARBA00016340"/>
    </source>
</evidence>
<evidence type="ECO:0000256" key="4">
    <source>
        <dbReference type="ARBA" id="ARBA00010951"/>
    </source>
</evidence>
<evidence type="ECO:0000256" key="7">
    <source>
        <dbReference type="ARBA" id="ARBA00022679"/>
    </source>
</evidence>
<dbReference type="NCBIfam" id="NF008724">
    <property type="entry name" value="PRK11720.1"/>
    <property type="match status" value="1"/>
</dbReference>
<dbReference type="EMBL" id="JBHRSW010000009">
    <property type="protein sequence ID" value="MFC3121337.1"/>
    <property type="molecule type" value="Genomic_DNA"/>
</dbReference>
<evidence type="ECO:0000256" key="5">
    <source>
        <dbReference type="ARBA" id="ARBA00012384"/>
    </source>
</evidence>
<dbReference type="InterPro" id="IPR019779">
    <property type="entry name" value="GalP_UDPtransf1_His-AS"/>
</dbReference>
<evidence type="ECO:0000256" key="9">
    <source>
        <dbReference type="ARBA" id="ARBA00022723"/>
    </source>
</evidence>
<gene>
    <name evidence="17" type="ORF">ACFOHL_06870</name>
</gene>
<evidence type="ECO:0000256" key="2">
    <source>
        <dbReference type="ARBA" id="ARBA00001947"/>
    </source>
</evidence>
<dbReference type="SUPFAM" id="SSF54197">
    <property type="entry name" value="HIT-like"/>
    <property type="match status" value="2"/>
</dbReference>
<dbReference type="PANTHER" id="PTHR11943:SF1">
    <property type="entry name" value="GALACTOSE-1-PHOSPHATE URIDYLYLTRANSFERASE"/>
    <property type="match status" value="1"/>
</dbReference>
<dbReference type="InterPro" id="IPR036265">
    <property type="entry name" value="HIT-like_sf"/>
</dbReference>
<keyword evidence="10" id="KW-0862">Zinc</keyword>
<comment type="catalytic activity">
    <reaction evidence="1 14">
        <text>alpha-D-galactose 1-phosphate + UDP-alpha-D-glucose = alpha-D-glucose 1-phosphate + UDP-alpha-D-galactose</text>
        <dbReference type="Rhea" id="RHEA:13989"/>
        <dbReference type="ChEBI" id="CHEBI:58336"/>
        <dbReference type="ChEBI" id="CHEBI:58601"/>
        <dbReference type="ChEBI" id="CHEBI:58885"/>
        <dbReference type="ChEBI" id="CHEBI:66914"/>
        <dbReference type="EC" id="2.7.7.12"/>
    </reaction>
</comment>
<proteinExistence type="inferred from homology"/>
<dbReference type="PROSITE" id="PS00117">
    <property type="entry name" value="GAL_P_UDP_TRANSF_I"/>
    <property type="match status" value="1"/>
</dbReference>
<comment type="cofactor">
    <cofactor evidence="2">
        <name>Zn(2+)</name>
        <dbReference type="ChEBI" id="CHEBI:29105"/>
    </cofactor>
</comment>
<sequence length="343" mass="38790">MSSNPAAFRRRNPLTGEWVLVSPHRNNRPWSGATEESSTTALPAYESNCPLCPGNARANDTVNPNYDGTFVFKNDFAALTSHEIEPVEASPLFQEQAAVGEARVICFSPEHNKTLPQLPVSQLLAVVETWKREYLELAKQYNCVQIFENKGEIMGCSQPHPHGQIWAHQHLATEVEKEELSQKAYFEEHNTSLLADYAAAESKDPSRVVCENDSWLAVVPFWAKWPFETLLLSKDGVADFTELNDTQSLDLATIIKELTTRYDNVFNTSFPYSMGWHNAPSNLEDKSHWVLHAHFYPPLLRSATIKKHMVGYEMLGESQRDLTPELAAKILREVSSTHYLESK</sequence>
<organism evidence="17 18">
    <name type="scientific">Agaribacter flavus</name>
    <dbReference type="NCBI Taxonomy" id="1902781"/>
    <lineage>
        <taxon>Bacteria</taxon>
        <taxon>Pseudomonadati</taxon>
        <taxon>Pseudomonadota</taxon>
        <taxon>Gammaproteobacteria</taxon>
        <taxon>Alteromonadales</taxon>
        <taxon>Alteromonadaceae</taxon>
        <taxon>Agaribacter</taxon>
    </lineage>
</organism>
<dbReference type="InterPro" id="IPR005850">
    <property type="entry name" value="GalP_Utransf_C"/>
</dbReference>
<evidence type="ECO:0000256" key="13">
    <source>
        <dbReference type="NCBIfam" id="TIGR00209"/>
    </source>
</evidence>
<comment type="caution">
    <text evidence="17">The sequence shown here is derived from an EMBL/GenBank/DDBJ whole genome shotgun (WGS) entry which is preliminary data.</text>
</comment>
<name>A0ABV7FM09_9ALTE</name>
<dbReference type="PIRSF" id="PIRSF000808">
    <property type="entry name" value="GalT"/>
    <property type="match status" value="1"/>
</dbReference>
<dbReference type="Proteomes" id="UP001595478">
    <property type="component" value="Unassembled WGS sequence"/>
</dbReference>
<keyword evidence="9 14" id="KW-0479">Metal-binding</keyword>
<evidence type="ECO:0000256" key="11">
    <source>
        <dbReference type="ARBA" id="ARBA00023144"/>
    </source>
</evidence>
<keyword evidence="12 14" id="KW-0119">Carbohydrate metabolism</keyword>
<feature type="domain" description="Galactose-1-phosphate uridyl transferase C-terminal" evidence="16">
    <location>
        <begin position="181"/>
        <end position="341"/>
    </location>
</feature>
<evidence type="ECO:0000256" key="12">
    <source>
        <dbReference type="ARBA" id="ARBA00023277"/>
    </source>
</evidence>
<evidence type="ECO:0000256" key="10">
    <source>
        <dbReference type="ARBA" id="ARBA00022833"/>
    </source>
</evidence>
<dbReference type="RefSeq" id="WP_376919474.1">
    <property type="nucleotide sequence ID" value="NZ_JBHRSW010000009.1"/>
</dbReference>
<keyword evidence="8 14" id="KW-0548">Nucleotidyltransferase</keyword>
<dbReference type="InterPro" id="IPR005849">
    <property type="entry name" value="GalP_Utransf_N"/>
</dbReference>
<protein>
    <recommendedName>
        <fullName evidence="6 13">Galactose-1-phosphate uridylyltransferase</fullName>
        <ecNumber evidence="5 13">2.7.7.12</ecNumber>
    </recommendedName>
</protein>
<evidence type="ECO:0000313" key="18">
    <source>
        <dbReference type="Proteomes" id="UP001595478"/>
    </source>
</evidence>
<keyword evidence="18" id="KW-1185">Reference proteome</keyword>
<reference evidence="18" key="1">
    <citation type="journal article" date="2019" name="Int. J. Syst. Evol. Microbiol.">
        <title>The Global Catalogue of Microorganisms (GCM) 10K type strain sequencing project: providing services to taxonomists for standard genome sequencing and annotation.</title>
        <authorList>
            <consortium name="The Broad Institute Genomics Platform"/>
            <consortium name="The Broad Institute Genome Sequencing Center for Infectious Disease"/>
            <person name="Wu L."/>
            <person name="Ma J."/>
        </authorList>
    </citation>
    <scope>NUCLEOTIDE SEQUENCE [LARGE SCALE GENOMIC DNA]</scope>
    <source>
        <strain evidence="18">KCTC 52473</strain>
    </source>
</reference>
<comment type="pathway">
    <text evidence="3 14">Carbohydrate metabolism; galactose metabolism.</text>
</comment>
<evidence type="ECO:0000259" key="16">
    <source>
        <dbReference type="Pfam" id="PF02744"/>
    </source>
</evidence>
<evidence type="ECO:0000256" key="14">
    <source>
        <dbReference type="RuleBase" id="RU000506"/>
    </source>
</evidence>
<dbReference type="PANTHER" id="PTHR11943">
    <property type="entry name" value="GALACTOSE-1-PHOSPHATE URIDYLYLTRANSFERASE"/>
    <property type="match status" value="1"/>
</dbReference>
<dbReference type="InterPro" id="IPR001937">
    <property type="entry name" value="GalP_UDPtransf1"/>
</dbReference>
<dbReference type="EC" id="2.7.7.12" evidence="5 13"/>
<dbReference type="CDD" id="cd00608">
    <property type="entry name" value="GalT"/>
    <property type="match status" value="1"/>
</dbReference>
<dbReference type="Gene3D" id="3.30.428.10">
    <property type="entry name" value="HIT-like"/>
    <property type="match status" value="2"/>
</dbReference>
<dbReference type="GO" id="GO:0008108">
    <property type="term" value="F:UDP-glucose:hexose-1-phosphate uridylyltransferase activity"/>
    <property type="evidence" value="ECO:0007669"/>
    <property type="project" value="UniProtKB-EC"/>
</dbReference>
<dbReference type="NCBIfam" id="TIGR00209">
    <property type="entry name" value="galT_1"/>
    <property type="match status" value="1"/>
</dbReference>
<comment type="similarity">
    <text evidence="4 14">Belongs to the galactose-1-phosphate uridylyltransferase type 1 family.</text>
</comment>
<dbReference type="Pfam" id="PF01087">
    <property type="entry name" value="GalP_UDP_transf"/>
    <property type="match status" value="1"/>
</dbReference>